<keyword evidence="4" id="KW-1185">Reference proteome</keyword>
<sequence>MSKGIRFQQVGDRVETYYLIKSATKGVASNGKPFLTLMLADHTGEIEAKLWGCSPDDEATFTSQIIVHLHGEVSDYRGRLQMKISSIRPTTAMDQVKVADFVRSAPLAPADMLEEITQYIFEMKNPNIQRITRHLLKKYQEPFLESPAATRNHHEFVSGLAYHVVCMLKVAKSLAVLYPTLDTDLLYSGIILHDLGKVRELSGPIDTSYTLEGKLIGHISIMVSEVADTAKELGITGEEVLMLQHLILSHHGKGEWGSPKVPVIREAEVLHMIDNIDAKMNMMDRALERVQPGEFSERVMAMDHRSFYKPSFHEPPLDV</sequence>
<reference evidence="3 4" key="1">
    <citation type="submission" date="2024-09" db="EMBL/GenBank/DDBJ databases">
        <authorList>
            <person name="Sun Q."/>
            <person name="Mori K."/>
        </authorList>
    </citation>
    <scope>NUCLEOTIDE SEQUENCE [LARGE SCALE GENOMIC DNA]</scope>
    <source>
        <strain evidence="3 4">NCAIM B.02610</strain>
    </source>
</reference>
<dbReference type="Pfam" id="PF01336">
    <property type="entry name" value="tRNA_anti-codon"/>
    <property type="match status" value="1"/>
</dbReference>
<dbReference type="Gene3D" id="2.40.50.140">
    <property type="entry name" value="Nucleic acid-binding proteins"/>
    <property type="match status" value="1"/>
</dbReference>
<name>A0ABV6KNX3_9BACI</name>
<dbReference type="SUPFAM" id="SSF50249">
    <property type="entry name" value="Nucleic acid-binding proteins"/>
    <property type="match status" value="1"/>
</dbReference>
<dbReference type="Gene3D" id="1.10.3210.10">
    <property type="entry name" value="Hypothetical protein af1432"/>
    <property type="match status" value="1"/>
</dbReference>
<proteinExistence type="predicted"/>
<dbReference type="InterPro" id="IPR050798">
    <property type="entry name" value="YhaM_exoribonuc/phosphodiest"/>
</dbReference>
<dbReference type="EMBL" id="JBHLUX010000095">
    <property type="protein sequence ID" value="MFC0473698.1"/>
    <property type="molecule type" value="Genomic_DNA"/>
</dbReference>
<dbReference type="NCBIfam" id="NF010007">
    <property type="entry name" value="PRK13480.1"/>
    <property type="match status" value="1"/>
</dbReference>
<evidence type="ECO:0000259" key="2">
    <source>
        <dbReference type="PROSITE" id="PS51831"/>
    </source>
</evidence>
<dbReference type="InterPro" id="IPR006674">
    <property type="entry name" value="HD_domain"/>
</dbReference>
<gene>
    <name evidence="3" type="primary">yhaM</name>
    <name evidence="3" type="ORF">ACFFHM_25100</name>
</gene>
<dbReference type="InterPro" id="IPR012340">
    <property type="entry name" value="NA-bd_OB-fold"/>
</dbReference>
<comment type="caution">
    <text evidence="3">The sequence shown here is derived from an EMBL/GenBank/DDBJ whole genome shotgun (WGS) entry which is preliminary data.</text>
</comment>
<dbReference type="InterPro" id="IPR003607">
    <property type="entry name" value="HD/PDEase_dom"/>
</dbReference>
<organism evidence="3 4">
    <name type="scientific">Halalkalibacter kiskunsagensis</name>
    <dbReference type="NCBI Taxonomy" id="1548599"/>
    <lineage>
        <taxon>Bacteria</taxon>
        <taxon>Bacillati</taxon>
        <taxon>Bacillota</taxon>
        <taxon>Bacilli</taxon>
        <taxon>Bacillales</taxon>
        <taxon>Bacillaceae</taxon>
        <taxon>Halalkalibacter</taxon>
    </lineage>
</organism>
<dbReference type="SMART" id="SM00471">
    <property type="entry name" value="HDc"/>
    <property type="match status" value="1"/>
</dbReference>
<dbReference type="InterPro" id="IPR004365">
    <property type="entry name" value="NA-bd_OB_tRNA"/>
</dbReference>
<dbReference type="PROSITE" id="PS51831">
    <property type="entry name" value="HD"/>
    <property type="match status" value="1"/>
</dbReference>
<feature type="domain" description="HD" evidence="2">
    <location>
        <begin position="163"/>
        <end position="279"/>
    </location>
</feature>
<accession>A0ABV6KNX3</accession>
<dbReference type="Proteomes" id="UP001589838">
    <property type="component" value="Unassembled WGS sequence"/>
</dbReference>
<dbReference type="Pfam" id="PF01966">
    <property type="entry name" value="HD"/>
    <property type="match status" value="1"/>
</dbReference>
<evidence type="ECO:0000313" key="4">
    <source>
        <dbReference type="Proteomes" id="UP001589838"/>
    </source>
</evidence>
<evidence type="ECO:0000313" key="3">
    <source>
        <dbReference type="EMBL" id="MFC0473698.1"/>
    </source>
</evidence>
<dbReference type="PANTHER" id="PTHR37294:SF1">
    <property type="entry name" value="3'-5' EXORIBONUCLEASE YHAM"/>
    <property type="match status" value="1"/>
</dbReference>
<dbReference type="CDD" id="cd04492">
    <property type="entry name" value="YhaM_OBF_like"/>
    <property type="match status" value="1"/>
</dbReference>
<dbReference type="RefSeq" id="WP_335961423.1">
    <property type="nucleotide sequence ID" value="NZ_JAXBLX010000017.1"/>
</dbReference>
<dbReference type="CDD" id="cd00077">
    <property type="entry name" value="HDc"/>
    <property type="match status" value="1"/>
</dbReference>
<dbReference type="PANTHER" id="PTHR37294">
    <property type="entry name" value="3'-5' EXORIBONUCLEASE YHAM"/>
    <property type="match status" value="1"/>
</dbReference>
<dbReference type="SUPFAM" id="SSF109604">
    <property type="entry name" value="HD-domain/PDEase-like"/>
    <property type="match status" value="1"/>
</dbReference>
<keyword evidence="1" id="KW-0378">Hydrolase</keyword>
<protein>
    <submittedName>
        <fullName evidence="3">3'-5' exoribonuclease YhaM</fullName>
    </submittedName>
</protein>
<evidence type="ECO:0000256" key="1">
    <source>
        <dbReference type="ARBA" id="ARBA00022801"/>
    </source>
</evidence>